<comment type="caution">
    <text evidence="14">The sequence shown here is derived from an EMBL/GenBank/DDBJ whole genome shotgun (WGS) entry which is preliminary data.</text>
</comment>
<dbReference type="Pfam" id="PF03129">
    <property type="entry name" value="HGTP_anticodon"/>
    <property type="match status" value="1"/>
</dbReference>
<keyword evidence="11 14" id="KW-0030">Aminoacyl-tRNA synthetase</keyword>
<dbReference type="PANTHER" id="PTHR11451">
    <property type="entry name" value="THREONINE-TRNA LIGASE"/>
    <property type="match status" value="1"/>
</dbReference>
<evidence type="ECO:0000313" key="14">
    <source>
        <dbReference type="EMBL" id="EQD50266.1"/>
    </source>
</evidence>
<evidence type="ECO:0000256" key="5">
    <source>
        <dbReference type="ARBA" id="ARBA00022723"/>
    </source>
</evidence>
<dbReference type="AlphaFoldDB" id="T0ZPJ5"/>
<dbReference type="GO" id="GO:0006435">
    <property type="term" value="P:threonyl-tRNA aminoacylation"/>
    <property type="evidence" value="ECO:0007669"/>
    <property type="project" value="InterPro"/>
</dbReference>
<dbReference type="Gene3D" id="3.50.80.10">
    <property type="entry name" value="D-tyrosyl-tRNA(Tyr) deacylase"/>
    <property type="match status" value="1"/>
</dbReference>
<keyword evidence="9" id="KW-0694">RNA-binding</keyword>
<organism evidence="14">
    <name type="scientific">mine drainage metagenome</name>
    <dbReference type="NCBI Taxonomy" id="410659"/>
    <lineage>
        <taxon>unclassified sequences</taxon>
        <taxon>metagenomes</taxon>
        <taxon>ecological metagenomes</taxon>
    </lineage>
</organism>
<evidence type="ECO:0000256" key="3">
    <source>
        <dbReference type="ARBA" id="ARBA00022490"/>
    </source>
</evidence>
<evidence type="ECO:0000256" key="10">
    <source>
        <dbReference type="ARBA" id="ARBA00022917"/>
    </source>
</evidence>
<evidence type="ECO:0000256" key="12">
    <source>
        <dbReference type="ARBA" id="ARBA00049515"/>
    </source>
</evidence>
<feature type="non-terminal residue" evidence="14">
    <location>
        <position position="1"/>
    </location>
</feature>
<dbReference type="Pfam" id="PF08915">
    <property type="entry name" value="tRNA-Thr_ED"/>
    <property type="match status" value="1"/>
</dbReference>
<keyword evidence="3" id="KW-0963">Cytoplasm</keyword>
<evidence type="ECO:0000256" key="6">
    <source>
        <dbReference type="ARBA" id="ARBA00022741"/>
    </source>
</evidence>
<keyword evidence="4" id="KW-0436">Ligase</keyword>
<evidence type="ECO:0000256" key="7">
    <source>
        <dbReference type="ARBA" id="ARBA00022833"/>
    </source>
</evidence>
<keyword evidence="8" id="KW-0067">ATP-binding</keyword>
<dbReference type="SUPFAM" id="SSF55681">
    <property type="entry name" value="Class II aaRS and biotin synthetases"/>
    <property type="match status" value="1"/>
</dbReference>
<dbReference type="GO" id="GO:0005737">
    <property type="term" value="C:cytoplasm"/>
    <property type="evidence" value="ECO:0007669"/>
    <property type="project" value="InterPro"/>
</dbReference>
<dbReference type="EC" id="6.1.1.3" evidence="2"/>
<dbReference type="EMBL" id="AUZZ01005267">
    <property type="protein sequence ID" value="EQD50266.1"/>
    <property type="molecule type" value="Genomic_DNA"/>
</dbReference>
<dbReference type="SUPFAM" id="SSF52954">
    <property type="entry name" value="Class II aaRS ABD-related"/>
    <property type="match status" value="1"/>
</dbReference>
<dbReference type="FunFam" id="3.40.50.800:FF:000001">
    <property type="entry name" value="Threonine--tRNA ligase"/>
    <property type="match status" value="1"/>
</dbReference>
<reference evidence="14" key="1">
    <citation type="submission" date="2013-08" db="EMBL/GenBank/DDBJ databases">
        <authorList>
            <person name="Mendez C."/>
            <person name="Richter M."/>
            <person name="Ferrer M."/>
            <person name="Sanchez J."/>
        </authorList>
    </citation>
    <scope>NUCLEOTIDE SEQUENCE</scope>
</reference>
<dbReference type="InterPro" id="IPR033728">
    <property type="entry name" value="ThrRS_core"/>
</dbReference>
<dbReference type="Gene3D" id="3.30.930.10">
    <property type="entry name" value="Bira Bifunctional Protein, Domain 2"/>
    <property type="match status" value="1"/>
</dbReference>
<dbReference type="InterPro" id="IPR002314">
    <property type="entry name" value="aa-tRNA-synt_IIb"/>
</dbReference>
<evidence type="ECO:0000256" key="4">
    <source>
        <dbReference type="ARBA" id="ARBA00022598"/>
    </source>
</evidence>
<dbReference type="PANTHER" id="PTHR11451:SF44">
    <property type="entry name" value="THREONINE--TRNA LIGASE, CHLOROPLASTIC_MITOCHONDRIAL 2"/>
    <property type="match status" value="1"/>
</dbReference>
<dbReference type="Gene3D" id="3.40.50.800">
    <property type="entry name" value="Anticodon-binding domain"/>
    <property type="match status" value="1"/>
</dbReference>
<proteinExistence type="inferred from homology"/>
<dbReference type="GO" id="GO:0008270">
    <property type="term" value="F:zinc ion binding"/>
    <property type="evidence" value="ECO:0007669"/>
    <property type="project" value="InterPro"/>
</dbReference>
<dbReference type="InterPro" id="IPR006195">
    <property type="entry name" value="aa-tRNA-synth_II"/>
</dbReference>
<dbReference type="InterPro" id="IPR015011">
    <property type="entry name" value="Threonyl-tRNA_syn_edit_dom_arc"/>
</dbReference>
<dbReference type="GO" id="GO:0005524">
    <property type="term" value="F:ATP binding"/>
    <property type="evidence" value="ECO:0007669"/>
    <property type="project" value="UniProtKB-KW"/>
</dbReference>
<evidence type="ECO:0000259" key="13">
    <source>
        <dbReference type="PROSITE" id="PS50862"/>
    </source>
</evidence>
<feature type="domain" description="Aminoacyl-transfer RNA synthetases class-II family profile" evidence="13">
    <location>
        <begin position="141"/>
        <end position="431"/>
    </location>
</feature>
<keyword evidence="6" id="KW-0547">Nucleotide-binding</keyword>
<dbReference type="CDD" id="cd00860">
    <property type="entry name" value="ThrRS_anticodon"/>
    <property type="match status" value="1"/>
</dbReference>
<evidence type="ECO:0000256" key="11">
    <source>
        <dbReference type="ARBA" id="ARBA00023146"/>
    </source>
</evidence>
<reference evidence="14" key="2">
    <citation type="journal article" date="2014" name="ISME J.">
        <title>Microbial stratification in low pH oxic and suboxic macroscopic growths along an acid mine drainage.</title>
        <authorList>
            <person name="Mendez-Garcia C."/>
            <person name="Mesa V."/>
            <person name="Sprenger R.R."/>
            <person name="Richter M."/>
            <person name="Diez M.S."/>
            <person name="Solano J."/>
            <person name="Bargiela R."/>
            <person name="Golyshina O.V."/>
            <person name="Manteca A."/>
            <person name="Ramos J.L."/>
            <person name="Gallego J.R."/>
            <person name="Llorente I."/>
            <person name="Martins Dos Santos V.A."/>
            <person name="Jensen O.N."/>
            <person name="Pelaez A.I."/>
            <person name="Sanchez J."/>
            <person name="Ferrer M."/>
        </authorList>
    </citation>
    <scope>NUCLEOTIDE SEQUENCE</scope>
</reference>
<keyword evidence="5" id="KW-0479">Metal-binding</keyword>
<evidence type="ECO:0000256" key="2">
    <source>
        <dbReference type="ARBA" id="ARBA00013163"/>
    </source>
</evidence>
<accession>T0ZPJ5</accession>
<dbReference type="InterPro" id="IPR004154">
    <property type="entry name" value="Anticodon-bd"/>
</dbReference>
<dbReference type="InterPro" id="IPR045864">
    <property type="entry name" value="aa-tRNA-synth_II/BPL/LPL"/>
</dbReference>
<dbReference type="GO" id="GO:0003723">
    <property type="term" value="F:RNA binding"/>
    <property type="evidence" value="ECO:0007669"/>
    <property type="project" value="UniProtKB-KW"/>
</dbReference>
<protein>
    <recommendedName>
        <fullName evidence="2">threonine--tRNA ligase</fullName>
        <ecNumber evidence="2">6.1.1.3</ecNumber>
    </recommendedName>
</protein>
<name>T0ZPJ5_9ZZZZ</name>
<evidence type="ECO:0000256" key="9">
    <source>
        <dbReference type="ARBA" id="ARBA00022884"/>
    </source>
</evidence>
<evidence type="ECO:0000256" key="1">
    <source>
        <dbReference type="ARBA" id="ARBA00008226"/>
    </source>
</evidence>
<dbReference type="GO" id="GO:0004829">
    <property type="term" value="F:threonine-tRNA ligase activity"/>
    <property type="evidence" value="ECO:0007669"/>
    <property type="project" value="UniProtKB-EC"/>
</dbReference>
<comment type="similarity">
    <text evidence="1">Belongs to the class-II aminoacyl-tRNA synthetase family.</text>
</comment>
<dbReference type="NCBIfam" id="TIGR00418">
    <property type="entry name" value="thrS"/>
    <property type="match status" value="1"/>
</dbReference>
<evidence type="ECO:0000256" key="8">
    <source>
        <dbReference type="ARBA" id="ARBA00022840"/>
    </source>
</evidence>
<comment type="catalytic activity">
    <reaction evidence="12">
        <text>tRNA(Thr) + L-threonine + ATP = L-threonyl-tRNA(Thr) + AMP + diphosphate + H(+)</text>
        <dbReference type="Rhea" id="RHEA:24624"/>
        <dbReference type="Rhea" id="RHEA-COMP:9670"/>
        <dbReference type="Rhea" id="RHEA-COMP:9704"/>
        <dbReference type="ChEBI" id="CHEBI:15378"/>
        <dbReference type="ChEBI" id="CHEBI:30616"/>
        <dbReference type="ChEBI" id="CHEBI:33019"/>
        <dbReference type="ChEBI" id="CHEBI:57926"/>
        <dbReference type="ChEBI" id="CHEBI:78442"/>
        <dbReference type="ChEBI" id="CHEBI:78534"/>
        <dbReference type="ChEBI" id="CHEBI:456215"/>
        <dbReference type="EC" id="6.1.1.3"/>
    </reaction>
</comment>
<keyword evidence="7" id="KW-0862">Zinc</keyword>
<keyword evidence="10" id="KW-0648">Protein biosynthesis</keyword>
<dbReference type="InterPro" id="IPR047246">
    <property type="entry name" value="ThrRS_anticodon"/>
</dbReference>
<dbReference type="Pfam" id="PF00587">
    <property type="entry name" value="tRNA-synt_2b"/>
    <property type="match status" value="1"/>
</dbReference>
<dbReference type="CDD" id="cd00771">
    <property type="entry name" value="ThrRS_core"/>
    <property type="match status" value="1"/>
</dbReference>
<sequence>TALVLMVSIEAGDSQAEAKAAIDASIGFARKQKLQKMVLYPFAHLSNNLEGIEKSMVLFKSMKDYANEQSGGDIEVVAAPFGWNKQLSLDIKGHPLSEQSHSYGSAANNAGMEKGPAKVGQKRIDISIVKKSDWSGLPDTDHRTIGERLDLYSFQEVSPGMVYWHPNGLTMYNELKSLMRDKEMEYGYQEISTPAIANIALWKVSGHLDHYKDDMFMFESSFGNVGLKPMNCPSSILIFKTKKWSYRELPFRTAIFDRIYRSELSGVASGLFRVKEFTQDDGHIFAREDQIESELMLLLKMVKETYDIFGMSFTAKLSTKPDNHMGNDELWDKAEGALKKAMEHNHVEYEVKDKEGAFYGPKIDFDVKDSMGRSWQLSTLQLDYQLPINFKLEYTGEDGKRHTPVIIHRAILGTLERFLGVAIEHYGGKFPTWLAPIQAIVISISEPVNDYAKSVYEAMRKGRIRAGIDISDKTLEYKIRDARMHNIPYIIVVGAKEKEAQTLSVRNLEGKQKYNVKLEALISALKEEISARSGTYQSFESI</sequence>
<dbReference type="FunFam" id="3.30.930.10:FF:000002">
    <property type="entry name" value="Threonine--tRNA ligase"/>
    <property type="match status" value="1"/>
</dbReference>
<dbReference type="InterPro" id="IPR036621">
    <property type="entry name" value="Anticodon-bd_dom_sf"/>
</dbReference>
<dbReference type="InterPro" id="IPR023509">
    <property type="entry name" value="DTD-like_sf"/>
</dbReference>
<dbReference type="HAMAP" id="MF_00184">
    <property type="entry name" value="Thr_tRNA_synth"/>
    <property type="match status" value="1"/>
</dbReference>
<gene>
    <name evidence="14" type="ORF">B2A_07364</name>
</gene>
<dbReference type="InterPro" id="IPR002320">
    <property type="entry name" value="Thr-tRNA-ligase_IIa"/>
</dbReference>
<dbReference type="PRINTS" id="PR01047">
    <property type="entry name" value="TRNASYNTHTHR"/>
</dbReference>
<dbReference type="PROSITE" id="PS50862">
    <property type="entry name" value="AA_TRNA_LIGASE_II"/>
    <property type="match status" value="1"/>
</dbReference>